<evidence type="ECO:0000259" key="7">
    <source>
        <dbReference type="Pfam" id="PF01648"/>
    </source>
</evidence>
<evidence type="ECO:0000256" key="3">
    <source>
        <dbReference type="ARBA" id="ARBA00022679"/>
    </source>
</evidence>
<dbReference type="Pfam" id="PF22624">
    <property type="entry name" value="AASDHPPT_N"/>
    <property type="match status" value="1"/>
</dbReference>
<dbReference type="GO" id="GO:0006633">
    <property type="term" value="P:fatty acid biosynthetic process"/>
    <property type="evidence" value="ECO:0007669"/>
    <property type="project" value="InterPro"/>
</dbReference>
<name>A0A2B0TS44_BACCE</name>
<evidence type="ECO:0000313" key="9">
    <source>
        <dbReference type="EMBL" id="PFU37626.1"/>
    </source>
</evidence>
<keyword evidence="4" id="KW-0479">Metal-binding</keyword>
<dbReference type="InterPro" id="IPR004568">
    <property type="entry name" value="Ppantetheine-prot_Trfase_dom"/>
</dbReference>
<evidence type="ECO:0000313" key="10">
    <source>
        <dbReference type="Proteomes" id="UP000224076"/>
    </source>
</evidence>
<dbReference type="NCBIfam" id="TIGR00556">
    <property type="entry name" value="pantethn_trn"/>
    <property type="match status" value="1"/>
</dbReference>
<dbReference type="SUPFAM" id="SSF56214">
    <property type="entry name" value="4'-phosphopantetheinyl transferase"/>
    <property type="match status" value="2"/>
</dbReference>
<evidence type="ECO:0000256" key="5">
    <source>
        <dbReference type="ARBA" id="ARBA00022842"/>
    </source>
</evidence>
<keyword evidence="3 9" id="KW-0808">Transferase</keyword>
<dbReference type="EMBL" id="NVDG01000064">
    <property type="protein sequence ID" value="PFU37626.1"/>
    <property type="molecule type" value="Genomic_DNA"/>
</dbReference>
<accession>A0A2B0TS44</accession>
<dbReference type="InterPro" id="IPR037143">
    <property type="entry name" value="4-PPantetheinyl_Trfase_dom_sf"/>
</dbReference>
<comment type="similarity">
    <text evidence="2">Belongs to the P-Pant transferase superfamily. Gsp/Sfp/HetI/AcpT family.</text>
</comment>
<dbReference type="RefSeq" id="WP_098500716.1">
    <property type="nucleotide sequence ID" value="NZ_NUXC01000031.1"/>
</dbReference>
<protein>
    <submittedName>
        <fullName evidence="9">4'-phosphopantetheinyl transferase</fullName>
    </submittedName>
</protein>
<feature type="domain" description="4'-phosphopantetheinyl transferase N-terminal" evidence="8">
    <location>
        <begin position="14"/>
        <end position="97"/>
    </location>
</feature>
<dbReference type="Pfam" id="PF01648">
    <property type="entry name" value="ACPS"/>
    <property type="match status" value="1"/>
</dbReference>
<evidence type="ECO:0000256" key="6">
    <source>
        <dbReference type="ARBA" id="ARBA00023194"/>
    </source>
</evidence>
<dbReference type="GO" id="GO:0019878">
    <property type="term" value="P:lysine biosynthetic process via aminoadipic acid"/>
    <property type="evidence" value="ECO:0007669"/>
    <property type="project" value="TreeGrafter"/>
</dbReference>
<proteinExistence type="inferred from homology"/>
<reference evidence="9 10" key="1">
    <citation type="submission" date="2017-09" db="EMBL/GenBank/DDBJ databases">
        <title>Large-scale bioinformatics analysis of Bacillus genomes uncovers conserved roles of natural products in bacterial physiology.</title>
        <authorList>
            <consortium name="Agbiome Team Llc"/>
            <person name="Bleich R.M."/>
            <person name="Grubbs K.J."/>
            <person name="Santa Maria K.C."/>
            <person name="Allen S.E."/>
            <person name="Farag S."/>
            <person name="Shank E.A."/>
            <person name="Bowers A."/>
        </authorList>
    </citation>
    <scope>NUCLEOTIDE SEQUENCE [LARGE SCALE GENOMIC DNA]</scope>
    <source>
        <strain evidence="9 10">AFS061806</strain>
    </source>
</reference>
<dbReference type="PANTHER" id="PTHR12215:SF10">
    <property type="entry name" value="L-AMINOADIPATE-SEMIALDEHYDE DEHYDROGENASE-PHOSPHOPANTETHEINYL TRANSFERASE"/>
    <property type="match status" value="1"/>
</dbReference>
<evidence type="ECO:0000259" key="8">
    <source>
        <dbReference type="Pfam" id="PF22624"/>
    </source>
</evidence>
<keyword evidence="6" id="KW-0045">Antibiotic biosynthesis</keyword>
<evidence type="ECO:0000256" key="2">
    <source>
        <dbReference type="ARBA" id="ARBA00010990"/>
    </source>
</evidence>
<dbReference type="GO" id="GO:0000287">
    <property type="term" value="F:magnesium ion binding"/>
    <property type="evidence" value="ECO:0007669"/>
    <property type="project" value="InterPro"/>
</dbReference>
<dbReference type="GO" id="GO:0008897">
    <property type="term" value="F:holo-[acyl-carrier-protein] synthase activity"/>
    <property type="evidence" value="ECO:0007669"/>
    <property type="project" value="InterPro"/>
</dbReference>
<comment type="cofactor">
    <cofactor evidence="1">
        <name>Mg(2+)</name>
        <dbReference type="ChEBI" id="CHEBI:18420"/>
    </cofactor>
</comment>
<gene>
    <name evidence="9" type="ORF">COK86_28040</name>
</gene>
<dbReference type="GO" id="GO:0017000">
    <property type="term" value="P:antibiotic biosynthetic process"/>
    <property type="evidence" value="ECO:0007669"/>
    <property type="project" value="UniProtKB-KW"/>
</dbReference>
<organism evidence="9 10">
    <name type="scientific">Bacillus cereus</name>
    <dbReference type="NCBI Taxonomy" id="1396"/>
    <lineage>
        <taxon>Bacteria</taxon>
        <taxon>Bacillati</taxon>
        <taxon>Bacillota</taxon>
        <taxon>Bacilli</taxon>
        <taxon>Bacillales</taxon>
        <taxon>Bacillaceae</taxon>
        <taxon>Bacillus</taxon>
        <taxon>Bacillus cereus group</taxon>
    </lineage>
</organism>
<sequence length="227" mass="26401">MLDVYAVKLDKNISKKKIDILLASVSNEKSERISRFYRLEDALRTLLGDILARYIICKKLSIKNSEIKFRVNKYGKPYIANFDHTHFNISHSGDWIVGCCGTSSMGIDIERIEAIDLNIAKQFFSPKEYNTLKLQLPLKKECFFYELWTLKESYIKAIGHGLSIPLDSFTINFDENRIENLNSNTHFFKQYDIDKTYKMALCATDPKFPDSVKVISTHQLYEEFILL</sequence>
<dbReference type="Proteomes" id="UP000224076">
    <property type="component" value="Unassembled WGS sequence"/>
</dbReference>
<dbReference type="PANTHER" id="PTHR12215">
    <property type="entry name" value="PHOSPHOPANTETHEINE TRANSFERASE"/>
    <property type="match status" value="1"/>
</dbReference>
<comment type="caution">
    <text evidence="9">The sequence shown here is derived from an EMBL/GenBank/DDBJ whole genome shotgun (WGS) entry which is preliminary data.</text>
</comment>
<dbReference type="InterPro" id="IPR008278">
    <property type="entry name" value="4-PPantetheinyl_Trfase_dom"/>
</dbReference>
<evidence type="ECO:0000256" key="1">
    <source>
        <dbReference type="ARBA" id="ARBA00001946"/>
    </source>
</evidence>
<feature type="domain" description="4'-phosphopantetheinyl transferase" evidence="7">
    <location>
        <begin position="105"/>
        <end position="202"/>
    </location>
</feature>
<keyword evidence="5" id="KW-0460">Magnesium</keyword>
<evidence type="ECO:0000256" key="4">
    <source>
        <dbReference type="ARBA" id="ARBA00022723"/>
    </source>
</evidence>
<dbReference type="AlphaFoldDB" id="A0A2B0TS44"/>
<dbReference type="InterPro" id="IPR050559">
    <property type="entry name" value="P-Pant_transferase_sf"/>
</dbReference>
<dbReference type="InterPro" id="IPR055066">
    <property type="entry name" value="AASDHPPT_N"/>
</dbReference>
<dbReference type="GO" id="GO:0005829">
    <property type="term" value="C:cytosol"/>
    <property type="evidence" value="ECO:0007669"/>
    <property type="project" value="TreeGrafter"/>
</dbReference>
<dbReference type="Gene3D" id="3.90.470.20">
    <property type="entry name" value="4'-phosphopantetheinyl transferase domain"/>
    <property type="match status" value="2"/>
</dbReference>